<dbReference type="GO" id="GO:0005829">
    <property type="term" value="C:cytosol"/>
    <property type="evidence" value="ECO:0007669"/>
    <property type="project" value="TreeGrafter"/>
</dbReference>
<evidence type="ECO:0000256" key="1">
    <source>
        <dbReference type="ARBA" id="ARBA00022670"/>
    </source>
</evidence>
<dbReference type="SUPFAM" id="SSF50993">
    <property type="entry name" value="Peptidase/esterase 'gauge' domain"/>
    <property type="match status" value="1"/>
</dbReference>
<dbReference type="Gene3D" id="3.40.50.1820">
    <property type="entry name" value="alpha/beta hydrolase"/>
    <property type="match status" value="1"/>
</dbReference>
<dbReference type="GO" id="GO:0070012">
    <property type="term" value="F:oligopeptidase activity"/>
    <property type="evidence" value="ECO:0007669"/>
    <property type="project" value="TreeGrafter"/>
</dbReference>
<comment type="caution">
    <text evidence="7">The sequence shown here is derived from an EMBL/GenBank/DDBJ whole genome shotgun (WGS) entry which is preliminary data.</text>
</comment>
<evidence type="ECO:0000259" key="6">
    <source>
        <dbReference type="Pfam" id="PF02897"/>
    </source>
</evidence>
<dbReference type="InterPro" id="IPR029058">
    <property type="entry name" value="AB_hydrolase_fold"/>
</dbReference>
<evidence type="ECO:0000313" key="7">
    <source>
        <dbReference type="EMBL" id="PLR18677.1"/>
    </source>
</evidence>
<dbReference type="Gene3D" id="2.130.10.120">
    <property type="entry name" value="Prolyl oligopeptidase, N-terminal domain"/>
    <property type="match status" value="1"/>
</dbReference>
<dbReference type="Proteomes" id="UP000234479">
    <property type="component" value="Unassembled WGS sequence"/>
</dbReference>
<evidence type="ECO:0000259" key="5">
    <source>
        <dbReference type="Pfam" id="PF00326"/>
    </source>
</evidence>
<dbReference type="GO" id="GO:0006508">
    <property type="term" value="P:proteolysis"/>
    <property type="evidence" value="ECO:0007669"/>
    <property type="project" value="UniProtKB-KW"/>
</dbReference>
<feature type="domain" description="Peptidase S9A N-terminal" evidence="6">
    <location>
        <begin position="24"/>
        <end position="439"/>
    </location>
</feature>
<keyword evidence="4" id="KW-0732">Signal</keyword>
<dbReference type="Pfam" id="PF00326">
    <property type="entry name" value="Peptidase_S9"/>
    <property type="match status" value="1"/>
</dbReference>
<gene>
    <name evidence="7" type="ORF">SGCZBJ_23785</name>
</gene>
<dbReference type="InterPro" id="IPR001375">
    <property type="entry name" value="Peptidase_S9_cat"/>
</dbReference>
<dbReference type="InterPro" id="IPR002470">
    <property type="entry name" value="Peptidase_S9A"/>
</dbReference>
<feature type="chain" id="PRO_5014697841" evidence="4">
    <location>
        <begin position="25"/>
        <end position="718"/>
    </location>
</feature>
<dbReference type="InterPro" id="IPR051167">
    <property type="entry name" value="Prolyl_oligopep/macrocyclase"/>
</dbReference>
<dbReference type="PRINTS" id="PR00862">
    <property type="entry name" value="PROLIGOPTASE"/>
</dbReference>
<keyword evidence="2" id="KW-0378">Hydrolase</keyword>
<keyword evidence="1" id="KW-0645">Protease</keyword>
<evidence type="ECO:0000256" key="4">
    <source>
        <dbReference type="SAM" id="SignalP"/>
    </source>
</evidence>
<reference evidence="7 8" key="1">
    <citation type="submission" date="2017-12" db="EMBL/GenBank/DDBJ databases">
        <title>The genome sequence of Caulobacter sp. 410.</title>
        <authorList>
            <person name="Gao J."/>
            <person name="Mao X."/>
            <person name="Sun J."/>
        </authorList>
    </citation>
    <scope>NUCLEOTIDE SEQUENCE [LARGE SCALE GENOMIC DNA]</scope>
    <source>
        <strain evidence="7 8">410</strain>
    </source>
</reference>
<organism evidence="7 8">
    <name type="scientific">Caulobacter zeae</name>
    <dbReference type="NCBI Taxonomy" id="2055137"/>
    <lineage>
        <taxon>Bacteria</taxon>
        <taxon>Pseudomonadati</taxon>
        <taxon>Pseudomonadota</taxon>
        <taxon>Alphaproteobacteria</taxon>
        <taxon>Caulobacterales</taxon>
        <taxon>Caulobacteraceae</taxon>
        <taxon>Caulobacter</taxon>
    </lineage>
</organism>
<evidence type="ECO:0000256" key="3">
    <source>
        <dbReference type="ARBA" id="ARBA00022825"/>
    </source>
</evidence>
<feature type="domain" description="Peptidase S9 prolyl oligopeptidase catalytic" evidence="5">
    <location>
        <begin position="514"/>
        <end position="715"/>
    </location>
</feature>
<dbReference type="PANTHER" id="PTHR42881">
    <property type="entry name" value="PROLYL ENDOPEPTIDASE"/>
    <property type="match status" value="1"/>
</dbReference>
<name>A0A2N5CXY9_9CAUL</name>
<dbReference type="EMBL" id="PJRS01000049">
    <property type="protein sequence ID" value="PLR18677.1"/>
    <property type="molecule type" value="Genomic_DNA"/>
</dbReference>
<dbReference type="OrthoDB" id="9801421at2"/>
<proteinExistence type="predicted"/>
<dbReference type="Pfam" id="PF02897">
    <property type="entry name" value="Peptidase_S9_N"/>
    <property type="match status" value="1"/>
</dbReference>
<dbReference type="InterPro" id="IPR023302">
    <property type="entry name" value="Pept_S9A_N"/>
</dbReference>
<keyword evidence="3" id="KW-0720">Serine protease</keyword>
<dbReference type="GO" id="GO:0004252">
    <property type="term" value="F:serine-type endopeptidase activity"/>
    <property type="evidence" value="ECO:0007669"/>
    <property type="project" value="InterPro"/>
</dbReference>
<protein>
    <submittedName>
        <fullName evidence="7">S9 family peptidase</fullName>
    </submittedName>
</protein>
<sequence length="718" mass="78293">MLTLRSVSPAALALALLAAGPARGQEAADPHLALEGVETPSSLDWVKAENAKTLPVLTGDKRYQGLHDAALKVLAAKDRIAAPTFIGTSVFNFWQDADHVRGVWRRTSLESYRSADPKWETVIDLDALAKAEGKNWIWKGADCRPKTHDRCLINLSNGGKDAVEVREFDLAAKSFVKDGFFLPESKQTIDWLDADTLILTRDWGAGTTTDSGYGMVVKTLKRGQSLSEAVEVFRGEKADVSARPHVLRDAKGNRVVLIERATDFFHTKTFLLDDAGKATQLPIPERSSIRGMVGGDLILTVEEPWNYEPMPSLGRNFPAGSLVSVSPKALLPKPAAAKDDIVISNDCDPCTIFAPGARQSIDQVAVTDNRVVAVVYDNVKGGIRSFSDHGEFGWRSQGLPGLDNAAVSIVATADSGDQVFYTVEGFFTPTQLKLADATRTGAETVKTLPARFDASKLQVEQKEATSKDGTKVPYFLVSQKGAKLDGSAPTLLHAYGGFQLSKLPVYDPLIGKLWLERGGSYAVANIRGGGEFGPAWHEAALKANRQRAYDDYFAVAENLISTKVTSPRHLGAYGRSNGGLLMGVALTQRPDLWNAVVVESPLLDMIRYTKLPAGASWIGEYGDPDKPEERAWIQAYSPYQNLKAGVKYPLAYITTSTKDDRVHPGHARKFSARLADLGQPYMYYENTDGGHANGADPAANAKRWALHYTYLSRQLMDH</sequence>
<feature type="signal peptide" evidence="4">
    <location>
        <begin position="1"/>
        <end position="24"/>
    </location>
</feature>
<keyword evidence="8" id="KW-1185">Reference proteome</keyword>
<accession>A0A2N5CXY9</accession>
<dbReference type="AlphaFoldDB" id="A0A2N5CXY9"/>
<dbReference type="PANTHER" id="PTHR42881:SF13">
    <property type="entry name" value="PROLYL ENDOPEPTIDASE"/>
    <property type="match status" value="1"/>
</dbReference>
<evidence type="ECO:0000313" key="8">
    <source>
        <dbReference type="Proteomes" id="UP000234479"/>
    </source>
</evidence>
<evidence type="ECO:0000256" key="2">
    <source>
        <dbReference type="ARBA" id="ARBA00022801"/>
    </source>
</evidence>
<dbReference type="SUPFAM" id="SSF53474">
    <property type="entry name" value="alpha/beta-Hydrolases"/>
    <property type="match status" value="1"/>
</dbReference>
<dbReference type="RefSeq" id="WP_101720396.1">
    <property type="nucleotide sequence ID" value="NZ_PJRS01000049.1"/>
</dbReference>